<feature type="compositionally biased region" description="Basic residues" evidence="1">
    <location>
        <begin position="249"/>
        <end position="258"/>
    </location>
</feature>
<gene>
    <name evidence="3" type="ORF">EJB05_04200</name>
</gene>
<dbReference type="EMBL" id="RWGY01000004">
    <property type="protein sequence ID" value="TVU44746.1"/>
    <property type="molecule type" value="Genomic_DNA"/>
</dbReference>
<keyword evidence="2" id="KW-1133">Transmembrane helix</keyword>
<evidence type="ECO:0000256" key="2">
    <source>
        <dbReference type="SAM" id="Phobius"/>
    </source>
</evidence>
<evidence type="ECO:0000313" key="4">
    <source>
        <dbReference type="Proteomes" id="UP000324897"/>
    </source>
</evidence>
<evidence type="ECO:0000313" key="3">
    <source>
        <dbReference type="EMBL" id="TVU44746.1"/>
    </source>
</evidence>
<name>A0A5J9W9S0_9POAL</name>
<feature type="region of interest" description="Disordered" evidence="1">
    <location>
        <begin position="232"/>
        <end position="258"/>
    </location>
</feature>
<accession>A0A5J9W9S0</accession>
<proteinExistence type="predicted"/>
<dbReference type="Gramene" id="TVU44746">
    <property type="protein sequence ID" value="TVU44746"/>
    <property type="gene ID" value="EJB05_04200"/>
</dbReference>
<reference evidence="3 4" key="1">
    <citation type="journal article" date="2019" name="Sci. Rep.">
        <title>A high-quality genome of Eragrostis curvula grass provides insights into Poaceae evolution and supports new strategies to enhance forage quality.</title>
        <authorList>
            <person name="Carballo J."/>
            <person name="Santos B.A.C.M."/>
            <person name="Zappacosta D."/>
            <person name="Garbus I."/>
            <person name="Selva J.P."/>
            <person name="Gallo C.A."/>
            <person name="Diaz A."/>
            <person name="Albertini E."/>
            <person name="Caccamo M."/>
            <person name="Echenique V."/>
        </authorList>
    </citation>
    <scope>NUCLEOTIDE SEQUENCE [LARGE SCALE GENOMIC DNA]</scope>
    <source>
        <strain evidence="4">cv. Victoria</strain>
        <tissue evidence="3">Leaf</tissue>
    </source>
</reference>
<feature type="transmembrane region" description="Helical" evidence="2">
    <location>
        <begin position="183"/>
        <end position="204"/>
    </location>
</feature>
<keyword evidence="2" id="KW-0812">Transmembrane</keyword>
<keyword evidence="4" id="KW-1185">Reference proteome</keyword>
<feature type="non-terminal residue" evidence="3">
    <location>
        <position position="1"/>
    </location>
</feature>
<keyword evidence="2" id="KW-0472">Membrane</keyword>
<dbReference type="Proteomes" id="UP000324897">
    <property type="component" value="Chromosome 5"/>
</dbReference>
<sequence length="258" mass="29190">MEDNSMPAILHRNVRHQGSIFHSAGLRTRGEDSSVHFQGLSEDGATKASRGARGDVSSPHNLTFFVYDFKLCSDSVVRGARGGVEPPHNLAVGVREIGIGGSSPCSVCWPLIIEHSCWWWNNTSIRHLTTHFSLALMRRSKDLFPLTLTWPPLPLLQKHRHRHTEFSPLKLPEFTITQRRMTVLLLVALPVAVFSNSISPGWYYHKLVKETMHAALGRERCRHSHHPACTWWPEGSPPSARSSKPSLQHTRRSMTFRE</sequence>
<evidence type="ECO:0000256" key="1">
    <source>
        <dbReference type="SAM" id="MobiDB-lite"/>
    </source>
</evidence>
<organism evidence="3 4">
    <name type="scientific">Eragrostis curvula</name>
    <name type="common">weeping love grass</name>
    <dbReference type="NCBI Taxonomy" id="38414"/>
    <lineage>
        <taxon>Eukaryota</taxon>
        <taxon>Viridiplantae</taxon>
        <taxon>Streptophyta</taxon>
        <taxon>Embryophyta</taxon>
        <taxon>Tracheophyta</taxon>
        <taxon>Spermatophyta</taxon>
        <taxon>Magnoliopsida</taxon>
        <taxon>Liliopsida</taxon>
        <taxon>Poales</taxon>
        <taxon>Poaceae</taxon>
        <taxon>PACMAD clade</taxon>
        <taxon>Chloridoideae</taxon>
        <taxon>Eragrostideae</taxon>
        <taxon>Eragrostidinae</taxon>
        <taxon>Eragrostis</taxon>
    </lineage>
</organism>
<feature type="compositionally biased region" description="Polar residues" evidence="1">
    <location>
        <begin position="239"/>
        <end position="248"/>
    </location>
</feature>
<protein>
    <submittedName>
        <fullName evidence="3">Uncharacterized protein</fullName>
    </submittedName>
</protein>
<dbReference type="AlphaFoldDB" id="A0A5J9W9S0"/>
<comment type="caution">
    <text evidence="3">The sequence shown here is derived from an EMBL/GenBank/DDBJ whole genome shotgun (WGS) entry which is preliminary data.</text>
</comment>